<name>G8NYU3_GRAMM</name>
<accession>G8NYU3</accession>
<dbReference type="GO" id="GO:0005829">
    <property type="term" value="C:cytosol"/>
    <property type="evidence" value="ECO:0007669"/>
    <property type="project" value="TreeGrafter"/>
</dbReference>
<dbReference type="EMBL" id="CP003130">
    <property type="protein sequence ID" value="AEU34506.1"/>
    <property type="molecule type" value="Genomic_DNA"/>
</dbReference>
<dbReference type="InterPro" id="IPR023186">
    <property type="entry name" value="IUNH"/>
</dbReference>
<evidence type="ECO:0000313" key="5">
    <source>
        <dbReference type="EMBL" id="AEU34506.1"/>
    </source>
</evidence>
<evidence type="ECO:0000256" key="1">
    <source>
        <dbReference type="ARBA" id="ARBA00022801"/>
    </source>
</evidence>
<dbReference type="Proteomes" id="UP000007113">
    <property type="component" value="Chromosome"/>
</dbReference>
<dbReference type="InterPro" id="IPR001910">
    <property type="entry name" value="Inosine/uridine_hydrolase_dom"/>
</dbReference>
<dbReference type="PROSITE" id="PS51257">
    <property type="entry name" value="PROKAR_LIPOPROTEIN"/>
    <property type="match status" value="1"/>
</dbReference>
<dbReference type="HOGENOM" id="CLU_036838_7_0_0"/>
<protein>
    <submittedName>
        <fullName evidence="5">Inosine/uridine-preferring nucleoside hydrolase</fullName>
    </submittedName>
</protein>
<feature type="signal peptide" evidence="3">
    <location>
        <begin position="1"/>
        <end position="29"/>
    </location>
</feature>
<keyword evidence="6" id="KW-1185">Reference proteome</keyword>
<proteinExistence type="predicted"/>
<evidence type="ECO:0000259" key="4">
    <source>
        <dbReference type="Pfam" id="PF01156"/>
    </source>
</evidence>
<keyword evidence="3" id="KW-0732">Signal</keyword>
<dbReference type="SUPFAM" id="SSF53590">
    <property type="entry name" value="Nucleoside hydrolase"/>
    <property type="match status" value="1"/>
</dbReference>
<gene>
    <name evidence="5" type="ordered locus">AciX8_0148</name>
</gene>
<dbReference type="Gene3D" id="3.90.245.10">
    <property type="entry name" value="Ribonucleoside hydrolase-like"/>
    <property type="match status" value="1"/>
</dbReference>
<evidence type="ECO:0000256" key="2">
    <source>
        <dbReference type="ARBA" id="ARBA00023295"/>
    </source>
</evidence>
<reference evidence="5 6" key="1">
    <citation type="submission" date="2011-11" db="EMBL/GenBank/DDBJ databases">
        <title>Complete sequence of Granulicella mallensis MP5ACTX8.</title>
        <authorList>
            <consortium name="US DOE Joint Genome Institute"/>
            <person name="Lucas S."/>
            <person name="Copeland A."/>
            <person name="Lapidus A."/>
            <person name="Cheng J.-F."/>
            <person name="Goodwin L."/>
            <person name="Pitluck S."/>
            <person name="Peters L."/>
            <person name="Lu M."/>
            <person name="Detter J.C."/>
            <person name="Han C."/>
            <person name="Tapia R."/>
            <person name="Land M."/>
            <person name="Hauser L."/>
            <person name="Kyrpides N."/>
            <person name="Ivanova N."/>
            <person name="Mikhailova N."/>
            <person name="Pagani I."/>
            <person name="Rawat S."/>
            <person name="Mannisto M."/>
            <person name="Haggblom M."/>
            <person name="Woyke T."/>
        </authorList>
    </citation>
    <scope>NUCLEOTIDE SEQUENCE [LARGE SCALE GENOMIC DNA]</scope>
    <source>
        <strain evidence="6">ATCC BAA-1857 / DSM 23137 / MP5ACTX8</strain>
    </source>
</reference>
<dbReference type="InterPro" id="IPR036452">
    <property type="entry name" value="Ribo_hydro-like"/>
</dbReference>
<dbReference type="AlphaFoldDB" id="G8NYU3"/>
<sequence length="373" mass="41414" precursor="true">MFCLSLRNRLLPALFGMVLIAACASGASAQRYVIADQDASGPGGSDMMSLLVFLQSPDVHLLGITVVTGDSWRDEEVAHALRLVESVGRTDVKVYPGAPFPLVRTLEWTRLANKMYGAATFEGAFSDKRMEKPWDAIPPMREGLPSTKPADEDAAHFMVRMVHKYPHKVTIYAAGPLTNVALAIRLDPHFAELAQELVVMGGSINPNTQAAEWVNSPRHEFNFWFDPEAASIALEAPWAKITTTTIDVSLKTRPEPEVLDGVAKAHSPAAEYVTKYFQRPVFINYLWDELAAAAWIDPTLIKEERYVYMDVDTVRGPTYGDTLTWNEQTKPALPLHKVHAQMDVDLARLQKFLVDVLSQPTPKVVPSTDELTK</sequence>
<dbReference type="Pfam" id="PF01156">
    <property type="entry name" value="IU_nuc_hydro"/>
    <property type="match status" value="1"/>
</dbReference>
<feature type="chain" id="PRO_5003513120" evidence="3">
    <location>
        <begin position="30"/>
        <end position="373"/>
    </location>
</feature>
<feature type="domain" description="Inosine/uridine-preferring nucleoside hydrolase" evidence="4">
    <location>
        <begin position="33"/>
        <end position="345"/>
    </location>
</feature>
<keyword evidence="1 5" id="KW-0378">Hydrolase</keyword>
<evidence type="ECO:0000256" key="3">
    <source>
        <dbReference type="SAM" id="SignalP"/>
    </source>
</evidence>
<evidence type="ECO:0000313" key="6">
    <source>
        <dbReference type="Proteomes" id="UP000007113"/>
    </source>
</evidence>
<dbReference type="STRING" id="682795.AciX8_0148"/>
<dbReference type="eggNOG" id="COG1957">
    <property type="taxonomic scope" value="Bacteria"/>
</dbReference>
<dbReference type="PANTHER" id="PTHR12304:SF4">
    <property type="entry name" value="URIDINE NUCLEOSIDASE"/>
    <property type="match status" value="1"/>
</dbReference>
<organism evidence="5 6">
    <name type="scientific">Granulicella mallensis (strain ATCC BAA-1857 / DSM 23137 / MP5ACTX8)</name>
    <dbReference type="NCBI Taxonomy" id="682795"/>
    <lineage>
        <taxon>Bacteria</taxon>
        <taxon>Pseudomonadati</taxon>
        <taxon>Acidobacteriota</taxon>
        <taxon>Terriglobia</taxon>
        <taxon>Terriglobales</taxon>
        <taxon>Acidobacteriaceae</taxon>
        <taxon>Granulicella</taxon>
    </lineage>
</organism>
<dbReference type="PANTHER" id="PTHR12304">
    <property type="entry name" value="INOSINE-URIDINE PREFERRING NUCLEOSIDE HYDROLASE"/>
    <property type="match status" value="1"/>
</dbReference>
<keyword evidence="2" id="KW-0326">Glycosidase</keyword>
<dbReference type="GO" id="GO:0008477">
    <property type="term" value="F:purine nucleosidase activity"/>
    <property type="evidence" value="ECO:0007669"/>
    <property type="project" value="TreeGrafter"/>
</dbReference>
<dbReference type="KEGG" id="gma:AciX8_0148"/>
<dbReference type="GO" id="GO:0006152">
    <property type="term" value="P:purine nucleoside catabolic process"/>
    <property type="evidence" value="ECO:0007669"/>
    <property type="project" value="TreeGrafter"/>
</dbReference>